<dbReference type="InterPro" id="IPR027417">
    <property type="entry name" value="P-loop_NTPase"/>
</dbReference>
<evidence type="ECO:0000313" key="2">
    <source>
        <dbReference type="Proteomes" id="UP000623467"/>
    </source>
</evidence>
<dbReference type="AlphaFoldDB" id="A0A8H6XNG1"/>
<dbReference type="EMBL" id="JACAZH010000023">
    <property type="protein sequence ID" value="KAF7343579.1"/>
    <property type="molecule type" value="Genomic_DNA"/>
</dbReference>
<dbReference type="OrthoDB" id="59699at2759"/>
<protein>
    <submittedName>
        <fullName evidence="1">GTP-binding protein</fullName>
    </submittedName>
</protein>
<organism evidence="1 2">
    <name type="scientific">Mycena sanguinolenta</name>
    <dbReference type="NCBI Taxonomy" id="230812"/>
    <lineage>
        <taxon>Eukaryota</taxon>
        <taxon>Fungi</taxon>
        <taxon>Dikarya</taxon>
        <taxon>Basidiomycota</taxon>
        <taxon>Agaricomycotina</taxon>
        <taxon>Agaricomycetes</taxon>
        <taxon>Agaricomycetidae</taxon>
        <taxon>Agaricales</taxon>
        <taxon>Marasmiineae</taxon>
        <taxon>Mycenaceae</taxon>
        <taxon>Mycena</taxon>
    </lineage>
</organism>
<sequence>MTIRTYNKHFADPGSIKCRRRYYLFEILREEVMALERQAFAQLREERIFVLNVIDAYVTAAEEYHVDFGYSFKGEDGMDAGLERKKNLREHHRKLMALDRERRRQLVGRRMYELHICNPFSSDDPRHGELDRKLRERVASYKEVTPDSLPPAFAGGTSVLRLRNKYHAQPSSVKCYEMYCMHEIQKWIKDVRSKISHFRILIIGRANAGKTTILKKVCNSVENPEIYDTRGRRIDPEIVKESAERGEHDIENQLIFKSNPQFIFHDSRGFEGGSADEIQKVTTFIEERAETTELAEQLHAIWYSSTDRLKNADNATGSVYPPTVIGLYWKLKIDMRQEHSNCIELINETAKILTDDALLLLFVSVQRNNIDLCIWWAVHYALDEEGLTSVVKWTLALFPHV</sequence>
<accession>A0A8H6XNG1</accession>
<gene>
    <name evidence="1" type="ORF">MSAN_01978400</name>
</gene>
<dbReference type="Gene3D" id="3.40.50.300">
    <property type="entry name" value="P-loop containing nucleotide triphosphate hydrolases"/>
    <property type="match status" value="1"/>
</dbReference>
<keyword evidence="2" id="KW-1185">Reference proteome</keyword>
<dbReference type="Proteomes" id="UP000623467">
    <property type="component" value="Unassembled WGS sequence"/>
</dbReference>
<proteinExistence type="predicted"/>
<name>A0A8H6XNG1_9AGAR</name>
<evidence type="ECO:0000313" key="1">
    <source>
        <dbReference type="EMBL" id="KAF7343579.1"/>
    </source>
</evidence>
<dbReference type="SUPFAM" id="SSF52540">
    <property type="entry name" value="P-loop containing nucleoside triphosphate hydrolases"/>
    <property type="match status" value="1"/>
</dbReference>
<reference evidence="1" key="1">
    <citation type="submission" date="2020-05" db="EMBL/GenBank/DDBJ databases">
        <title>Mycena genomes resolve the evolution of fungal bioluminescence.</title>
        <authorList>
            <person name="Tsai I.J."/>
        </authorList>
    </citation>
    <scope>NUCLEOTIDE SEQUENCE</scope>
    <source>
        <strain evidence="1">160909Yilan</strain>
    </source>
</reference>
<comment type="caution">
    <text evidence="1">The sequence shown here is derived from an EMBL/GenBank/DDBJ whole genome shotgun (WGS) entry which is preliminary data.</text>
</comment>